<evidence type="ECO:0000259" key="2">
    <source>
        <dbReference type="Pfam" id="PF03781"/>
    </source>
</evidence>
<dbReference type="EMBL" id="JAKEVY010000005">
    <property type="protein sequence ID" value="MCF1716643.1"/>
    <property type="molecule type" value="Genomic_DNA"/>
</dbReference>
<dbReference type="Proteomes" id="UP001200145">
    <property type="component" value="Unassembled WGS sequence"/>
</dbReference>
<evidence type="ECO:0000313" key="3">
    <source>
        <dbReference type="EMBL" id="MCF1716643.1"/>
    </source>
</evidence>
<evidence type="ECO:0000256" key="1">
    <source>
        <dbReference type="SAM" id="MobiDB-lite"/>
    </source>
</evidence>
<dbReference type="Gene3D" id="3.90.1580.10">
    <property type="entry name" value="paralog of FGE (formylglycine-generating enzyme)"/>
    <property type="match status" value="1"/>
</dbReference>
<dbReference type="SUPFAM" id="SSF56436">
    <property type="entry name" value="C-type lectin-like"/>
    <property type="match status" value="1"/>
</dbReference>
<dbReference type="InterPro" id="IPR042095">
    <property type="entry name" value="SUMF_sf"/>
</dbReference>
<protein>
    <submittedName>
        <fullName evidence="3">SUMF1/EgtB/PvdO family nonheme iron enzyme</fullName>
    </submittedName>
</protein>
<feature type="compositionally biased region" description="Basic residues" evidence="1">
    <location>
        <begin position="515"/>
        <end position="524"/>
    </location>
</feature>
<name>A0ABS9BNF8_9BACT</name>
<keyword evidence="4" id="KW-1185">Reference proteome</keyword>
<proteinExistence type="predicted"/>
<organism evidence="3 4">
    <name type="scientific">Flavihumibacter fluminis</name>
    <dbReference type="NCBI Taxonomy" id="2909236"/>
    <lineage>
        <taxon>Bacteria</taxon>
        <taxon>Pseudomonadati</taxon>
        <taxon>Bacteroidota</taxon>
        <taxon>Chitinophagia</taxon>
        <taxon>Chitinophagales</taxon>
        <taxon>Chitinophagaceae</taxon>
        <taxon>Flavihumibacter</taxon>
    </lineage>
</organism>
<dbReference type="PANTHER" id="PTHR23150:SF19">
    <property type="entry name" value="FORMYLGLYCINE-GENERATING ENZYME"/>
    <property type="match status" value="1"/>
</dbReference>
<dbReference type="InterPro" id="IPR005532">
    <property type="entry name" value="SUMF_dom"/>
</dbReference>
<dbReference type="Pfam" id="PF03781">
    <property type="entry name" value="FGE-sulfatase"/>
    <property type="match status" value="1"/>
</dbReference>
<dbReference type="RefSeq" id="WP_234867985.1">
    <property type="nucleotide sequence ID" value="NZ_JAKEVY010000005.1"/>
</dbReference>
<reference evidence="3 4" key="1">
    <citation type="submission" date="2022-01" db="EMBL/GenBank/DDBJ databases">
        <title>Flavihumibacter sp. nov., isolated from sediment of a river.</title>
        <authorList>
            <person name="Liu H."/>
        </authorList>
    </citation>
    <scope>NUCLEOTIDE SEQUENCE [LARGE SCALE GENOMIC DNA]</scope>
    <source>
        <strain evidence="3 4">RY-1</strain>
    </source>
</reference>
<feature type="region of interest" description="Disordered" evidence="1">
    <location>
        <begin position="498"/>
        <end position="524"/>
    </location>
</feature>
<evidence type="ECO:0000313" key="4">
    <source>
        <dbReference type="Proteomes" id="UP001200145"/>
    </source>
</evidence>
<feature type="domain" description="Sulfatase-modifying factor enzyme-like" evidence="2">
    <location>
        <begin position="63"/>
        <end position="379"/>
    </location>
</feature>
<dbReference type="InterPro" id="IPR051043">
    <property type="entry name" value="Sulfatase_Mod_Factor_Kinase"/>
</dbReference>
<dbReference type="PANTHER" id="PTHR23150">
    <property type="entry name" value="SULFATASE MODIFYING FACTOR 1, 2"/>
    <property type="match status" value="1"/>
</dbReference>
<accession>A0ABS9BNF8</accession>
<dbReference type="InterPro" id="IPR016187">
    <property type="entry name" value="CTDL_fold"/>
</dbReference>
<comment type="caution">
    <text evidence="3">The sequence shown here is derived from an EMBL/GenBank/DDBJ whole genome shotgun (WGS) entry which is preliminary data.</text>
</comment>
<gene>
    <name evidence="3" type="ORF">L0U88_18520</name>
</gene>
<sequence>MAINMNWKNLTILVSCAAMVASCKNGKIFGKKPEKSDVTGWNYNDKNQGGYQVSKEKEQRTGPGLIFVQGGTFTMGATEEDVMGDWNNAPRRVTVNSFYIDRTEVANVHYREYLYWINTVFDGDEHAPIRNGALPDTLVWRSELAYNEPMVEYYFRHPSYNYYPVVGVTWKQANDFCLWRTDRVNELELIKRGFINDKSLKNISGIAEENFNTKSYLTGEFQATPGKAAKSKKNTLKNPNGTPRTQVTFEDGILLPNYRLPTEAEWEYAALGYVNQNPQPSKKEGKRGEELVANKQVYSWNNNVNGLRDTRKGSWQGTFMANFKRGSGDNMGVAGGLNDRAVYTAPVESFYPNGFGIYNMSGNVNEWTADVYRPLSLTDFDDVAPYRGNKFSTVDIDASENKPTRDSLGRIKYRMMTDDESKDRRNYQRADVINYLDGDSLIQGVNYGYGITTLIGDKSRVIKGGSWNDRAYWLSPGTRRFLEEDQASSTVGFRCAMDRVGSPEGNGRKTGINYKSRKQNSRKR</sequence>